<dbReference type="Pfam" id="PF13692">
    <property type="entry name" value="Glyco_trans_1_4"/>
    <property type="match status" value="1"/>
</dbReference>
<accession>B8IEF7</accession>
<gene>
    <name evidence="3" type="ordered locus">Mnod_4662</name>
</gene>
<dbReference type="KEGG" id="mno:Mnod_4662"/>
<reference evidence="3 4" key="1">
    <citation type="submission" date="2009-01" db="EMBL/GenBank/DDBJ databases">
        <title>Complete sequence of chromosome of Methylobacterium nodulans ORS 2060.</title>
        <authorList>
            <consortium name="US DOE Joint Genome Institute"/>
            <person name="Lucas S."/>
            <person name="Copeland A."/>
            <person name="Lapidus A."/>
            <person name="Glavina del Rio T."/>
            <person name="Dalin E."/>
            <person name="Tice H."/>
            <person name="Bruce D."/>
            <person name="Goodwin L."/>
            <person name="Pitluck S."/>
            <person name="Sims D."/>
            <person name="Brettin T."/>
            <person name="Detter J.C."/>
            <person name="Han C."/>
            <person name="Larimer F."/>
            <person name="Land M."/>
            <person name="Hauser L."/>
            <person name="Kyrpides N."/>
            <person name="Ivanova N."/>
            <person name="Marx C.J."/>
            <person name="Richardson P."/>
        </authorList>
    </citation>
    <scope>NUCLEOTIDE SEQUENCE [LARGE SCALE GENOMIC DNA]</scope>
    <source>
        <strain evidence="4">LMG 21967 / CNCM I-2342 / ORS 2060</strain>
    </source>
</reference>
<name>B8IEF7_METNO</name>
<dbReference type="PANTHER" id="PTHR46401">
    <property type="entry name" value="GLYCOSYLTRANSFERASE WBBK-RELATED"/>
    <property type="match status" value="1"/>
</dbReference>
<dbReference type="CAZy" id="GT4">
    <property type="family name" value="Glycosyltransferase Family 4"/>
</dbReference>
<dbReference type="GO" id="GO:0009103">
    <property type="term" value="P:lipopolysaccharide biosynthetic process"/>
    <property type="evidence" value="ECO:0007669"/>
    <property type="project" value="TreeGrafter"/>
</dbReference>
<dbReference type="SUPFAM" id="SSF53756">
    <property type="entry name" value="UDP-Glycosyltransferase/glycogen phosphorylase"/>
    <property type="match status" value="1"/>
</dbReference>
<dbReference type="Pfam" id="PF13439">
    <property type="entry name" value="Glyco_transf_4"/>
    <property type="match status" value="1"/>
</dbReference>
<dbReference type="PANTHER" id="PTHR46401:SF2">
    <property type="entry name" value="GLYCOSYLTRANSFERASE WBBK-RELATED"/>
    <property type="match status" value="1"/>
</dbReference>
<dbReference type="HOGENOM" id="CLU_009583_16_0_5"/>
<evidence type="ECO:0000256" key="1">
    <source>
        <dbReference type="ARBA" id="ARBA00022679"/>
    </source>
</evidence>
<dbReference type="Gene3D" id="3.40.50.2000">
    <property type="entry name" value="Glycogen Phosphorylase B"/>
    <property type="match status" value="2"/>
</dbReference>
<organism evidence="3 4">
    <name type="scientific">Methylobacterium nodulans (strain LMG 21967 / CNCM I-2342 / ORS 2060)</name>
    <dbReference type="NCBI Taxonomy" id="460265"/>
    <lineage>
        <taxon>Bacteria</taxon>
        <taxon>Pseudomonadati</taxon>
        <taxon>Pseudomonadota</taxon>
        <taxon>Alphaproteobacteria</taxon>
        <taxon>Hyphomicrobiales</taxon>
        <taxon>Methylobacteriaceae</taxon>
        <taxon>Methylobacterium</taxon>
    </lineage>
</organism>
<keyword evidence="1 3" id="KW-0808">Transferase</keyword>
<dbReference type="EMBL" id="CP001349">
    <property type="protein sequence ID" value="ACL59529.1"/>
    <property type="molecule type" value="Genomic_DNA"/>
</dbReference>
<dbReference type="RefSeq" id="WP_015931164.1">
    <property type="nucleotide sequence ID" value="NC_011894.1"/>
</dbReference>
<dbReference type="OrthoDB" id="9781738at2"/>
<feature type="domain" description="Glycosyltransferase subfamily 4-like N-terminal" evidence="2">
    <location>
        <begin position="84"/>
        <end position="156"/>
    </location>
</feature>
<dbReference type="CDD" id="cd03801">
    <property type="entry name" value="GT4_PimA-like"/>
    <property type="match status" value="1"/>
</dbReference>
<keyword evidence="4" id="KW-1185">Reference proteome</keyword>
<dbReference type="eggNOG" id="COG0438">
    <property type="taxonomic scope" value="Bacteria"/>
</dbReference>
<dbReference type="STRING" id="460265.Mnod_4662"/>
<evidence type="ECO:0000313" key="3">
    <source>
        <dbReference type="EMBL" id="ACL59529.1"/>
    </source>
</evidence>
<dbReference type="InterPro" id="IPR028098">
    <property type="entry name" value="Glyco_trans_4-like_N"/>
</dbReference>
<sequence>MIDAVFAVPGDLDAPTGGYAYARRLLAEWPACGLSAVPLPLPGSFPDPSAADLARTKAAFARLPAGAALLVDGLAYGALPEPVIRAAGDRPLVALVHHPLCLETGLSPARAEALRASERAALALAHRVVATSRFTGALLMRDFGVPPDRITVAEPGTMPAGRTPFRQGGPVSLLAVGTVTPRKAHHLLAEALDGLRDLDWHLTIAGALDRAPACAAALRQTVTEQGLGDRIRLAGAVSGEVLDRLYAEADLLVSASLFEGYGMALAEALARGLPVVATSGGAAAETVPVAAGLTVPPGDIASLRAALRRLIADPDARRAAAEASWAAGQLLPRWADTAAAVAACLRGARP</sequence>
<dbReference type="AlphaFoldDB" id="B8IEF7"/>
<evidence type="ECO:0000313" key="4">
    <source>
        <dbReference type="Proteomes" id="UP000008207"/>
    </source>
</evidence>
<proteinExistence type="predicted"/>
<protein>
    <submittedName>
        <fullName evidence="3">Glycosyl transferase group 1</fullName>
    </submittedName>
</protein>
<evidence type="ECO:0000259" key="2">
    <source>
        <dbReference type="Pfam" id="PF13439"/>
    </source>
</evidence>
<dbReference type="Proteomes" id="UP000008207">
    <property type="component" value="Chromosome"/>
</dbReference>
<dbReference type="GO" id="GO:0016757">
    <property type="term" value="F:glycosyltransferase activity"/>
    <property type="evidence" value="ECO:0007669"/>
    <property type="project" value="UniProtKB-ARBA"/>
</dbReference>